<keyword evidence="2" id="KW-0542">Nucleomorph</keyword>
<dbReference type="Pfam" id="PF01423">
    <property type="entry name" value="LSM"/>
    <property type="match status" value="1"/>
</dbReference>
<dbReference type="InterPro" id="IPR010920">
    <property type="entry name" value="LSM_dom_sf"/>
</dbReference>
<sequence length="77" mass="8845">MSVLYKDFEKLKNESLKIVLKSHTTIIGTLQDSDILGNIVLKFAKVSQKNKNEMIYKDLIIRGNSVRYIILPVNFGF</sequence>
<evidence type="ECO:0000313" key="3">
    <source>
        <dbReference type="Proteomes" id="UP000243425"/>
    </source>
</evidence>
<dbReference type="EMBL" id="DQ158856">
    <property type="protein sequence ID" value="ABA27190.1"/>
    <property type="molecule type" value="Genomic_DNA"/>
</dbReference>
<reference evidence="2 3" key="1">
    <citation type="journal article" date="2006" name="Proc. Natl. Acad. Sci. U.S.A.">
        <title>Complete nucleotide sequence of the chlorarachniophyte nucleomorph: nature's smallest nucleus.</title>
        <authorList>
            <person name="Gilson P.R."/>
            <person name="Su V."/>
            <person name="Slamovits C.H."/>
            <person name="Reith M.E."/>
            <person name="Keeling P.J."/>
            <person name="McFadden G.I."/>
        </authorList>
    </citation>
    <scope>NUCLEOTIDE SEQUENCE [LARGE SCALE GENOMIC DNA]</scope>
    <source>
        <strain evidence="3">CCMP621</strain>
    </source>
</reference>
<organism evidence="2 3">
    <name type="scientific">Bigelowiella natans</name>
    <name type="common">Pedinomonas minutissima</name>
    <name type="synonym">Chlorarachnion sp. (strain CCMP621)</name>
    <dbReference type="NCBI Taxonomy" id="227086"/>
    <lineage>
        <taxon>Eukaryota</taxon>
        <taxon>Sar</taxon>
        <taxon>Rhizaria</taxon>
        <taxon>Cercozoa</taxon>
        <taxon>Chlorarachniophyceae</taxon>
        <taxon>Bigelowiella</taxon>
    </lineage>
</organism>
<dbReference type="SMART" id="SM00651">
    <property type="entry name" value="Sm"/>
    <property type="match status" value="1"/>
</dbReference>
<evidence type="ECO:0000259" key="1">
    <source>
        <dbReference type="SMART" id="SM00651"/>
    </source>
</evidence>
<feature type="domain" description="Sm" evidence="1">
    <location>
        <begin position="6"/>
        <end position="71"/>
    </location>
</feature>
<geneLocation type="nucleomorph" evidence="2"/>
<accession>Q3LWH6</accession>
<dbReference type="SUPFAM" id="SSF50182">
    <property type="entry name" value="Sm-like ribonucleoproteins"/>
    <property type="match status" value="1"/>
</dbReference>
<dbReference type="InterPro" id="IPR001163">
    <property type="entry name" value="Sm_dom_euk/arc"/>
</dbReference>
<dbReference type="Proteomes" id="UP000243425">
    <property type="component" value="Nucleomorph 1"/>
</dbReference>
<gene>
    <name evidence="2" type="primary">snRNP Sm-D</name>
</gene>
<name>Q3LWH6_BIGNA</name>
<evidence type="ECO:0000313" key="2">
    <source>
        <dbReference type="EMBL" id="ABA27190.1"/>
    </source>
</evidence>
<proteinExistence type="predicted"/>
<dbReference type="Gene3D" id="2.30.30.100">
    <property type="match status" value="1"/>
</dbReference>
<dbReference type="AlphaFoldDB" id="Q3LWH6"/>
<protein>
    <submittedName>
        <fullName evidence="2">mRNA splicing factor snRNP Sm-D</fullName>
    </submittedName>
</protein>